<dbReference type="RefSeq" id="WP_093659363.1">
    <property type="nucleotide sequence ID" value="NZ_FNHI01000021.1"/>
</dbReference>
<evidence type="ECO:0000313" key="2">
    <source>
        <dbReference type="EMBL" id="SDN18878.1"/>
    </source>
</evidence>
<gene>
    <name evidence="2" type="ORF">SAMN05444921_12178</name>
</gene>
<feature type="compositionally biased region" description="Basic and acidic residues" evidence="1">
    <location>
        <begin position="85"/>
        <end position="94"/>
    </location>
</feature>
<dbReference type="STRING" id="1196353.SAMN05444921_12178"/>
<dbReference type="AlphaFoldDB" id="A0A1G9ZBV1"/>
<proteinExistence type="predicted"/>
<dbReference type="Proteomes" id="UP000199063">
    <property type="component" value="Unassembled WGS sequence"/>
</dbReference>
<evidence type="ECO:0000256" key="1">
    <source>
        <dbReference type="SAM" id="MobiDB-lite"/>
    </source>
</evidence>
<keyword evidence="3" id="KW-1185">Reference proteome</keyword>
<organism evidence="2 3">
    <name type="scientific">Streptomyces wuyuanensis</name>
    <dbReference type="NCBI Taxonomy" id="1196353"/>
    <lineage>
        <taxon>Bacteria</taxon>
        <taxon>Bacillati</taxon>
        <taxon>Actinomycetota</taxon>
        <taxon>Actinomycetes</taxon>
        <taxon>Kitasatosporales</taxon>
        <taxon>Streptomycetaceae</taxon>
        <taxon>Streptomyces</taxon>
    </lineage>
</organism>
<dbReference type="OrthoDB" id="514480at85011"/>
<reference evidence="3" key="1">
    <citation type="submission" date="2016-10" db="EMBL/GenBank/DDBJ databases">
        <authorList>
            <person name="Varghese N."/>
            <person name="Submissions S."/>
        </authorList>
    </citation>
    <scope>NUCLEOTIDE SEQUENCE [LARGE SCALE GENOMIC DNA]</scope>
    <source>
        <strain evidence="3">CGMCC 4.7042</strain>
    </source>
</reference>
<protein>
    <submittedName>
        <fullName evidence="2">Uncharacterized protein</fullName>
    </submittedName>
</protein>
<dbReference type="GeneID" id="40832657"/>
<dbReference type="EMBL" id="FNHI01000021">
    <property type="protein sequence ID" value="SDN18878.1"/>
    <property type="molecule type" value="Genomic_DNA"/>
</dbReference>
<sequence>MSRPDDNTVARMFDAIEYARWQDLADALNRLTEWGADPLLALADKLGTNGITVLDPAEDHHTYRLRYRPPYGDERTADRGPGWIVERRNEGGES</sequence>
<feature type="region of interest" description="Disordered" evidence="1">
    <location>
        <begin position="70"/>
        <end position="94"/>
    </location>
</feature>
<accession>A0A1G9ZBV1</accession>
<name>A0A1G9ZBV1_9ACTN</name>
<evidence type="ECO:0000313" key="3">
    <source>
        <dbReference type="Proteomes" id="UP000199063"/>
    </source>
</evidence>